<accession>A0A919L4T0</accession>
<dbReference type="AlphaFoldDB" id="A0A919L4T0"/>
<gene>
    <name evidence="2" type="ORF">GCM10018781_72630</name>
</gene>
<evidence type="ECO:0000313" key="3">
    <source>
        <dbReference type="Proteomes" id="UP000617734"/>
    </source>
</evidence>
<evidence type="ECO:0000256" key="1">
    <source>
        <dbReference type="SAM" id="MobiDB-lite"/>
    </source>
</evidence>
<feature type="compositionally biased region" description="Pro residues" evidence="1">
    <location>
        <begin position="1"/>
        <end position="11"/>
    </location>
</feature>
<keyword evidence="3" id="KW-1185">Reference proteome</keyword>
<protein>
    <submittedName>
        <fullName evidence="2">Uncharacterized protein</fullName>
    </submittedName>
</protein>
<comment type="caution">
    <text evidence="2">The sequence shown here is derived from an EMBL/GenBank/DDBJ whole genome shotgun (WGS) entry which is preliminary data.</text>
</comment>
<feature type="region of interest" description="Disordered" evidence="1">
    <location>
        <begin position="1"/>
        <end position="22"/>
    </location>
</feature>
<name>A0A919L4T0_9ACTN</name>
<reference evidence="2" key="1">
    <citation type="journal article" date="2014" name="Int. J. Syst. Evol. Microbiol.">
        <title>Complete genome sequence of Corynebacterium casei LMG S-19264T (=DSM 44701T), isolated from a smear-ripened cheese.</title>
        <authorList>
            <consortium name="US DOE Joint Genome Institute (JGI-PGF)"/>
            <person name="Walter F."/>
            <person name="Albersmeier A."/>
            <person name="Kalinowski J."/>
            <person name="Ruckert C."/>
        </authorList>
    </citation>
    <scope>NUCLEOTIDE SEQUENCE</scope>
    <source>
        <strain evidence="2">JCM 4646</strain>
    </source>
</reference>
<sequence length="70" mass="7028">MQPTPRGAPPPRRCEGFPGAGSSVDTVHAVGAGPAGSAAASLFLQHRYRLTCPAAGQTTGDEDPDAEGPL</sequence>
<reference evidence="2" key="2">
    <citation type="submission" date="2020-09" db="EMBL/GenBank/DDBJ databases">
        <authorList>
            <person name="Sun Q."/>
            <person name="Ohkuma M."/>
        </authorList>
    </citation>
    <scope>NUCLEOTIDE SEQUENCE</scope>
    <source>
        <strain evidence="2">JCM 4646</strain>
    </source>
</reference>
<evidence type="ECO:0000313" key="2">
    <source>
        <dbReference type="EMBL" id="GHH84058.1"/>
    </source>
</evidence>
<proteinExistence type="predicted"/>
<organism evidence="2 3">
    <name type="scientific">Kitasatospora indigofera</name>
    <dbReference type="NCBI Taxonomy" id="67307"/>
    <lineage>
        <taxon>Bacteria</taxon>
        <taxon>Bacillati</taxon>
        <taxon>Actinomycetota</taxon>
        <taxon>Actinomycetes</taxon>
        <taxon>Kitasatosporales</taxon>
        <taxon>Streptomycetaceae</taxon>
        <taxon>Kitasatospora</taxon>
    </lineage>
</organism>
<dbReference type="EMBL" id="BNBO01000070">
    <property type="protein sequence ID" value="GHH84058.1"/>
    <property type="molecule type" value="Genomic_DNA"/>
</dbReference>
<dbReference type="Proteomes" id="UP000617734">
    <property type="component" value="Unassembled WGS sequence"/>
</dbReference>